<gene>
    <name evidence="4" type="ORF">GSLYS_00018069001</name>
</gene>
<dbReference type="GO" id="GO:0016042">
    <property type="term" value="P:lipid catabolic process"/>
    <property type="evidence" value="ECO:0007669"/>
    <property type="project" value="InterPro"/>
</dbReference>
<dbReference type="Proteomes" id="UP001497497">
    <property type="component" value="Unassembled WGS sequence"/>
</dbReference>
<feature type="signal peptide" evidence="3">
    <location>
        <begin position="1"/>
        <end position="25"/>
    </location>
</feature>
<evidence type="ECO:0000256" key="1">
    <source>
        <dbReference type="ARBA" id="ARBA00004613"/>
    </source>
</evidence>
<dbReference type="InterPro" id="IPR036444">
    <property type="entry name" value="PLipase_A2_dom_sf"/>
</dbReference>
<keyword evidence="3" id="KW-0732">Signal</keyword>
<comment type="subcellular location">
    <subcellularLocation>
        <location evidence="1">Secreted</location>
    </subcellularLocation>
</comment>
<dbReference type="Gene3D" id="1.20.90.10">
    <property type="entry name" value="Phospholipase A2 domain"/>
    <property type="match status" value="1"/>
</dbReference>
<dbReference type="InterPro" id="IPR033113">
    <property type="entry name" value="PLA2_histidine"/>
</dbReference>
<feature type="chain" id="PRO_5043785661" description="Group XIIA secretory phospholipase A2" evidence="3">
    <location>
        <begin position="26"/>
        <end position="185"/>
    </location>
</feature>
<keyword evidence="2" id="KW-0964">Secreted</keyword>
<dbReference type="GO" id="GO:0006644">
    <property type="term" value="P:phospholipid metabolic process"/>
    <property type="evidence" value="ECO:0007669"/>
    <property type="project" value="InterPro"/>
</dbReference>
<keyword evidence="5" id="KW-1185">Reference proteome</keyword>
<evidence type="ECO:0000256" key="2">
    <source>
        <dbReference type="ARBA" id="ARBA00022525"/>
    </source>
</evidence>
<organism evidence="4 5">
    <name type="scientific">Lymnaea stagnalis</name>
    <name type="common">Great pond snail</name>
    <name type="synonym">Helix stagnalis</name>
    <dbReference type="NCBI Taxonomy" id="6523"/>
    <lineage>
        <taxon>Eukaryota</taxon>
        <taxon>Metazoa</taxon>
        <taxon>Spiralia</taxon>
        <taxon>Lophotrochozoa</taxon>
        <taxon>Mollusca</taxon>
        <taxon>Gastropoda</taxon>
        <taxon>Heterobranchia</taxon>
        <taxon>Euthyneura</taxon>
        <taxon>Panpulmonata</taxon>
        <taxon>Hygrophila</taxon>
        <taxon>Lymnaeoidea</taxon>
        <taxon>Lymnaeidae</taxon>
        <taxon>Lymnaea</taxon>
    </lineage>
</organism>
<evidence type="ECO:0000313" key="5">
    <source>
        <dbReference type="Proteomes" id="UP001497497"/>
    </source>
</evidence>
<dbReference type="InterPro" id="IPR010711">
    <property type="entry name" value="PLA2G12"/>
</dbReference>
<name>A0AAV2IFY8_LYMST</name>
<evidence type="ECO:0000313" key="4">
    <source>
        <dbReference type="EMBL" id="CAL1544556.1"/>
    </source>
</evidence>
<accession>A0AAV2IFY8</accession>
<protein>
    <recommendedName>
        <fullName evidence="6">Group XIIA secretory phospholipase A2</fullName>
    </recommendedName>
</protein>
<evidence type="ECO:0008006" key="6">
    <source>
        <dbReference type="Google" id="ProtNLM"/>
    </source>
</evidence>
<evidence type="ECO:0000256" key="3">
    <source>
        <dbReference type="SAM" id="SignalP"/>
    </source>
</evidence>
<proteinExistence type="predicted"/>
<dbReference type="PROSITE" id="PS00118">
    <property type="entry name" value="PA2_HIS"/>
    <property type="match status" value="1"/>
</dbReference>
<sequence length="185" mass="20589">MLAVNQHRWYHFMLLITTHVFNVNSVLTKSRDAASNTVGDILESMHNVVSNIHDYIGDKGGCIFKCPNGVKPQKNPDHTKSSNGCGAFGFKLDSHIQIKDVTNCCDDHDFCYDTCNESKESCDKSFKKCLTKVCKRIEKHVSNVGYEGCLSTADLIYAATVALGCKPYKDAQAKACICKRKKIEL</sequence>
<dbReference type="GO" id="GO:0050482">
    <property type="term" value="P:arachidonate secretion"/>
    <property type="evidence" value="ECO:0007669"/>
    <property type="project" value="InterPro"/>
</dbReference>
<reference evidence="4 5" key="1">
    <citation type="submission" date="2024-04" db="EMBL/GenBank/DDBJ databases">
        <authorList>
            <consortium name="Genoscope - CEA"/>
            <person name="William W."/>
        </authorList>
    </citation>
    <scope>NUCLEOTIDE SEQUENCE [LARGE SCALE GENOMIC DNA]</scope>
</reference>
<dbReference type="SUPFAM" id="SSF48619">
    <property type="entry name" value="Phospholipase A2, PLA2"/>
    <property type="match status" value="1"/>
</dbReference>
<dbReference type="PANTHER" id="PTHR12824">
    <property type="entry name" value="GROUP XII SECRETORY PHOSPHOLIPASE A2 FAMILY MEMBER"/>
    <property type="match status" value="1"/>
</dbReference>
<comment type="caution">
    <text evidence="4">The sequence shown here is derived from an EMBL/GenBank/DDBJ whole genome shotgun (WGS) entry which is preliminary data.</text>
</comment>
<dbReference type="GO" id="GO:0004623">
    <property type="term" value="F:phospholipase A2 activity"/>
    <property type="evidence" value="ECO:0007669"/>
    <property type="project" value="InterPro"/>
</dbReference>
<dbReference type="PANTHER" id="PTHR12824:SF8">
    <property type="entry name" value="GXIVSPLA2, ISOFORM A"/>
    <property type="match status" value="1"/>
</dbReference>
<dbReference type="EMBL" id="CAXITT010000629">
    <property type="protein sequence ID" value="CAL1544556.1"/>
    <property type="molecule type" value="Genomic_DNA"/>
</dbReference>
<dbReference type="GO" id="GO:0005509">
    <property type="term" value="F:calcium ion binding"/>
    <property type="evidence" value="ECO:0007669"/>
    <property type="project" value="InterPro"/>
</dbReference>
<dbReference type="AlphaFoldDB" id="A0AAV2IFY8"/>
<dbReference type="GO" id="GO:0005576">
    <property type="term" value="C:extracellular region"/>
    <property type="evidence" value="ECO:0007669"/>
    <property type="project" value="UniProtKB-SubCell"/>
</dbReference>
<dbReference type="Pfam" id="PF06951">
    <property type="entry name" value="PLA2G12"/>
    <property type="match status" value="1"/>
</dbReference>